<dbReference type="AlphaFoldDB" id="A0A380P3K3"/>
<proteinExistence type="predicted"/>
<sequence>MDYKALVAQVLDPAVDEMSQTDILSKIEIPKDSSKGDLPFQHLL</sequence>
<reference evidence="1 2" key="1">
    <citation type="submission" date="2018-06" db="EMBL/GenBank/DDBJ databases">
        <authorList>
            <consortium name="Pathogen Informatics"/>
            <person name="Doyle S."/>
        </authorList>
    </citation>
    <scope>NUCLEOTIDE SEQUENCE [LARGE SCALE GENOMIC DNA]</scope>
    <source>
        <strain evidence="1 2">NCTC13645</strain>
    </source>
</reference>
<name>A0A380P3K3_WEIVI</name>
<organism evidence="1 2">
    <name type="scientific">Weissella viridescens</name>
    <name type="common">Lactobacillus viridescens</name>
    <dbReference type="NCBI Taxonomy" id="1629"/>
    <lineage>
        <taxon>Bacteria</taxon>
        <taxon>Bacillati</taxon>
        <taxon>Bacillota</taxon>
        <taxon>Bacilli</taxon>
        <taxon>Lactobacillales</taxon>
        <taxon>Lactobacillaceae</taxon>
        <taxon>Weissella</taxon>
    </lineage>
</organism>
<dbReference type="Proteomes" id="UP000254621">
    <property type="component" value="Unassembled WGS sequence"/>
</dbReference>
<evidence type="ECO:0000313" key="1">
    <source>
        <dbReference type="EMBL" id="SUP59438.1"/>
    </source>
</evidence>
<evidence type="ECO:0000313" key="2">
    <source>
        <dbReference type="Proteomes" id="UP000254621"/>
    </source>
</evidence>
<protein>
    <submittedName>
        <fullName evidence="1">Uncharacterized protein</fullName>
    </submittedName>
</protein>
<gene>
    <name evidence="1" type="ORF">NCTC13645_01694</name>
</gene>
<dbReference type="EMBL" id="UHIV01000004">
    <property type="protein sequence ID" value="SUP59438.1"/>
    <property type="molecule type" value="Genomic_DNA"/>
</dbReference>
<accession>A0A380P3K3</accession>